<dbReference type="InterPro" id="IPR002156">
    <property type="entry name" value="RNaseH_domain"/>
</dbReference>
<dbReference type="Gene3D" id="3.30.420.10">
    <property type="entry name" value="Ribonuclease H-like superfamily/Ribonuclease H"/>
    <property type="match status" value="1"/>
</dbReference>
<dbReference type="GO" id="GO:0003676">
    <property type="term" value="F:nucleic acid binding"/>
    <property type="evidence" value="ECO:0007669"/>
    <property type="project" value="InterPro"/>
</dbReference>
<dbReference type="InterPro" id="IPR012337">
    <property type="entry name" value="RNaseH-like_sf"/>
</dbReference>
<feature type="non-terminal residue" evidence="2">
    <location>
        <position position="112"/>
    </location>
</feature>
<sequence length="112" mass="12902">MKFIVRKYDDPRVDILFQNCGLGNYLLTSQKEEDLPLLMEEEEDQMWTMEFDGSHSRACLGAGVVLYSPSNEIYPFSYKLQFDNTNNTAEYEALLLGMNAAEDMGIKKLRCK</sequence>
<reference evidence="2 3" key="1">
    <citation type="journal article" date="2021" name="Nat. Plants">
        <title>The Taxus genome provides insights into paclitaxel biosynthesis.</title>
        <authorList>
            <person name="Xiong X."/>
            <person name="Gou J."/>
            <person name="Liao Q."/>
            <person name="Li Y."/>
            <person name="Zhou Q."/>
            <person name="Bi G."/>
            <person name="Li C."/>
            <person name="Du R."/>
            <person name="Wang X."/>
            <person name="Sun T."/>
            <person name="Guo L."/>
            <person name="Liang H."/>
            <person name="Lu P."/>
            <person name="Wu Y."/>
            <person name="Zhang Z."/>
            <person name="Ro D.K."/>
            <person name="Shang Y."/>
            <person name="Huang S."/>
            <person name="Yan J."/>
        </authorList>
    </citation>
    <scope>NUCLEOTIDE SEQUENCE [LARGE SCALE GENOMIC DNA]</scope>
    <source>
        <strain evidence="2">Ta-2019</strain>
    </source>
</reference>
<evidence type="ECO:0000313" key="2">
    <source>
        <dbReference type="EMBL" id="KAH9322505.1"/>
    </source>
</evidence>
<dbReference type="EMBL" id="JAHRHJ020000003">
    <property type="protein sequence ID" value="KAH9322505.1"/>
    <property type="molecule type" value="Genomic_DNA"/>
</dbReference>
<evidence type="ECO:0000259" key="1">
    <source>
        <dbReference type="Pfam" id="PF13456"/>
    </source>
</evidence>
<dbReference type="InterPro" id="IPR036397">
    <property type="entry name" value="RNaseH_sf"/>
</dbReference>
<accession>A0AA38LHD1</accession>
<proteinExistence type="predicted"/>
<comment type="caution">
    <text evidence="2">The sequence shown here is derived from an EMBL/GenBank/DDBJ whole genome shotgun (WGS) entry which is preliminary data.</text>
</comment>
<name>A0AA38LHD1_TAXCH</name>
<dbReference type="Proteomes" id="UP000824469">
    <property type="component" value="Unassembled WGS sequence"/>
</dbReference>
<dbReference type="AlphaFoldDB" id="A0AA38LHD1"/>
<dbReference type="PANTHER" id="PTHR48475">
    <property type="entry name" value="RIBONUCLEASE H"/>
    <property type="match status" value="1"/>
</dbReference>
<feature type="domain" description="RNase H type-1" evidence="1">
    <location>
        <begin position="51"/>
        <end position="109"/>
    </location>
</feature>
<dbReference type="Pfam" id="PF13456">
    <property type="entry name" value="RVT_3"/>
    <property type="match status" value="1"/>
</dbReference>
<keyword evidence="3" id="KW-1185">Reference proteome</keyword>
<organism evidence="2 3">
    <name type="scientific">Taxus chinensis</name>
    <name type="common">Chinese yew</name>
    <name type="synonym">Taxus wallichiana var. chinensis</name>
    <dbReference type="NCBI Taxonomy" id="29808"/>
    <lineage>
        <taxon>Eukaryota</taxon>
        <taxon>Viridiplantae</taxon>
        <taxon>Streptophyta</taxon>
        <taxon>Embryophyta</taxon>
        <taxon>Tracheophyta</taxon>
        <taxon>Spermatophyta</taxon>
        <taxon>Pinopsida</taxon>
        <taxon>Pinidae</taxon>
        <taxon>Conifers II</taxon>
        <taxon>Cupressales</taxon>
        <taxon>Taxaceae</taxon>
        <taxon>Taxus</taxon>
    </lineage>
</organism>
<dbReference type="PANTHER" id="PTHR48475:SF1">
    <property type="entry name" value="RNASE H TYPE-1 DOMAIN-CONTAINING PROTEIN"/>
    <property type="match status" value="1"/>
</dbReference>
<dbReference type="OMA" id="IAWLIEL"/>
<evidence type="ECO:0000313" key="3">
    <source>
        <dbReference type="Proteomes" id="UP000824469"/>
    </source>
</evidence>
<gene>
    <name evidence="2" type="ORF">KI387_017144</name>
</gene>
<dbReference type="SUPFAM" id="SSF53098">
    <property type="entry name" value="Ribonuclease H-like"/>
    <property type="match status" value="1"/>
</dbReference>
<dbReference type="GO" id="GO:0004523">
    <property type="term" value="F:RNA-DNA hybrid ribonuclease activity"/>
    <property type="evidence" value="ECO:0007669"/>
    <property type="project" value="InterPro"/>
</dbReference>
<protein>
    <recommendedName>
        <fullName evidence="1">RNase H type-1 domain-containing protein</fullName>
    </recommendedName>
</protein>